<dbReference type="SUPFAM" id="SSF56176">
    <property type="entry name" value="FAD-binding/transporter-associated domain-like"/>
    <property type="match status" value="1"/>
</dbReference>
<reference evidence="7 8" key="1">
    <citation type="submission" date="2019-06" db="EMBL/GenBank/DDBJ databases">
        <title>Comparative genomics and metabolomics analyses of clavulanic acid producing Streptomyces species provides insight into specialized metabolism and evolution of beta-lactam biosynthetic gene clusters.</title>
        <authorList>
            <person name="Moore M.A."/>
            <person name="Cruz-Morales P."/>
            <person name="Barona Gomez F."/>
            <person name="Kapil T."/>
        </authorList>
    </citation>
    <scope>NUCLEOTIDE SEQUENCE [LARGE SCALE GENOMIC DNA]</scope>
    <source>
        <strain evidence="7 8">T-272</strain>
    </source>
</reference>
<evidence type="ECO:0000256" key="5">
    <source>
        <dbReference type="ARBA" id="ARBA00023002"/>
    </source>
</evidence>
<dbReference type="InterPro" id="IPR016167">
    <property type="entry name" value="FAD-bd_PCMH_sub1"/>
</dbReference>
<evidence type="ECO:0000256" key="4">
    <source>
        <dbReference type="ARBA" id="ARBA00022827"/>
    </source>
</evidence>
<organism evidence="7 8">
    <name type="scientific">Streptomyces katsurahamanus</name>
    <dbReference type="NCBI Taxonomy" id="2577098"/>
    <lineage>
        <taxon>Bacteria</taxon>
        <taxon>Bacillati</taxon>
        <taxon>Actinomycetota</taxon>
        <taxon>Actinomycetes</taxon>
        <taxon>Kitasatosporales</taxon>
        <taxon>Streptomycetaceae</taxon>
        <taxon>Streptomyces</taxon>
    </lineage>
</organism>
<dbReference type="EMBL" id="VDEQ01000034">
    <property type="protein sequence ID" value="MQS34768.1"/>
    <property type="molecule type" value="Genomic_DNA"/>
</dbReference>
<dbReference type="RefSeq" id="WP_323371107.1">
    <property type="nucleotide sequence ID" value="NZ_VDEQ01000034.1"/>
</dbReference>
<dbReference type="InterPro" id="IPR050416">
    <property type="entry name" value="FAD-linked_Oxidoreductase"/>
</dbReference>
<keyword evidence="8" id="KW-1185">Reference proteome</keyword>
<evidence type="ECO:0000256" key="1">
    <source>
        <dbReference type="ARBA" id="ARBA00001974"/>
    </source>
</evidence>
<comment type="caution">
    <text evidence="7">The sequence shown here is derived from an EMBL/GenBank/DDBJ whole genome shotgun (WGS) entry which is preliminary data.</text>
</comment>
<dbReference type="Proteomes" id="UP000460558">
    <property type="component" value="Unassembled WGS sequence"/>
</dbReference>
<comment type="cofactor">
    <cofactor evidence="1">
        <name>FAD</name>
        <dbReference type="ChEBI" id="CHEBI:57692"/>
    </cofactor>
</comment>
<dbReference type="InterPro" id="IPR016166">
    <property type="entry name" value="FAD-bd_PCMH"/>
</dbReference>
<dbReference type="InterPro" id="IPR006093">
    <property type="entry name" value="Oxy_OxRdtase_FAD_BS"/>
</dbReference>
<dbReference type="InterPro" id="IPR016169">
    <property type="entry name" value="FAD-bd_PCMH_sub2"/>
</dbReference>
<dbReference type="PROSITE" id="PS00862">
    <property type="entry name" value="OX2_COVAL_FAD"/>
    <property type="match status" value="1"/>
</dbReference>
<keyword evidence="4" id="KW-0274">FAD</keyword>
<feature type="domain" description="FAD-binding PCMH-type" evidence="6">
    <location>
        <begin position="30"/>
        <end position="200"/>
    </location>
</feature>
<proteinExistence type="inferred from homology"/>
<keyword evidence="3" id="KW-0285">Flavoprotein</keyword>
<evidence type="ECO:0000256" key="3">
    <source>
        <dbReference type="ARBA" id="ARBA00022630"/>
    </source>
</evidence>
<keyword evidence="5" id="KW-0560">Oxidoreductase</keyword>
<dbReference type="PANTHER" id="PTHR42973:SF39">
    <property type="entry name" value="FAD-BINDING PCMH-TYPE DOMAIN-CONTAINING PROTEIN"/>
    <property type="match status" value="1"/>
</dbReference>
<sequence>MTVPDERYAGFDLPGGAAYDEARQVFNLHAPVSPAATVTARTADEVRAAVRLAGERGLAVRVQSTGHGSATARPMDGALLIRTRLREPVAVDVRRRVARVSAGTLWGAVVEAAAPHGLAAAHGSSPTVGVVGYLLRGGLSFYGRSAGLAVNTVRAVELVTADGELRRADPESDPDLFWALRGGGGGFGVVTAVEFALFPVAKVVTGAAFWPVAEAPGLLERWRRWTEDAPREATTAMRVMNLPKLPELPSVLTQGPVLCLDGVVTAETPGDLARAEHQAAELLGPLRAAAAPLLDDWRVADVSDVPATHLDPPDPVPVHGDHLLLGELGAEGVAAFLRAVDRPGTALVVGELRQLGGALAEPDPAGGALSALKARYAYSGSGVPIGETTEKAIDEHTAQVRAALAPWDTGRTAPTFVATTGQPQGHLDADAVRAVDAVRLRVDPRGMFRGDIDPGASALA</sequence>
<name>A0ABW9NNF4_9ACTN</name>
<evidence type="ECO:0000313" key="7">
    <source>
        <dbReference type="EMBL" id="MQS34768.1"/>
    </source>
</evidence>
<evidence type="ECO:0000256" key="2">
    <source>
        <dbReference type="ARBA" id="ARBA00005466"/>
    </source>
</evidence>
<evidence type="ECO:0000259" key="6">
    <source>
        <dbReference type="PROSITE" id="PS51387"/>
    </source>
</evidence>
<dbReference type="Gene3D" id="3.40.462.20">
    <property type="match status" value="1"/>
</dbReference>
<dbReference type="Pfam" id="PF01565">
    <property type="entry name" value="FAD_binding_4"/>
    <property type="match status" value="1"/>
</dbReference>
<dbReference type="PANTHER" id="PTHR42973">
    <property type="entry name" value="BINDING OXIDOREDUCTASE, PUTATIVE (AFU_ORTHOLOGUE AFUA_1G17690)-RELATED"/>
    <property type="match status" value="1"/>
</dbReference>
<comment type="similarity">
    <text evidence="2">Belongs to the oxygen-dependent FAD-linked oxidoreductase family.</text>
</comment>
<evidence type="ECO:0000313" key="8">
    <source>
        <dbReference type="Proteomes" id="UP000460558"/>
    </source>
</evidence>
<protein>
    <submittedName>
        <fullName evidence="7">FAD-dependent oxidoreductase</fullName>
    </submittedName>
</protein>
<accession>A0ABW9NNF4</accession>
<dbReference type="Gene3D" id="3.30.465.10">
    <property type="match status" value="1"/>
</dbReference>
<dbReference type="PROSITE" id="PS51387">
    <property type="entry name" value="FAD_PCMH"/>
    <property type="match status" value="1"/>
</dbReference>
<dbReference type="InterPro" id="IPR036318">
    <property type="entry name" value="FAD-bd_PCMH-like_sf"/>
</dbReference>
<dbReference type="Gene3D" id="3.30.43.10">
    <property type="entry name" value="Uridine Diphospho-n-acetylenolpyruvylglucosamine Reductase, domain 2"/>
    <property type="match status" value="1"/>
</dbReference>
<dbReference type="InterPro" id="IPR006094">
    <property type="entry name" value="Oxid_FAD_bind_N"/>
</dbReference>
<gene>
    <name evidence="7" type="ORF">FFZ77_03780</name>
</gene>